<sequence>MKMTVLVTGAATDTNFFKMNLVSNIMVKRIDKGGL</sequence>
<name>A0ABU3H9H7_9BACL</name>
<proteinExistence type="predicted"/>
<protein>
    <submittedName>
        <fullName evidence="1">Uncharacterized protein</fullName>
    </submittedName>
</protein>
<accession>A0ABU3H9H7</accession>
<dbReference type="Proteomes" id="UP001248709">
    <property type="component" value="Unassembled WGS sequence"/>
</dbReference>
<keyword evidence="2" id="KW-1185">Reference proteome</keyword>
<organism evidence="1 2">
    <name type="scientific">Paenibacillus forsythiae</name>
    <dbReference type="NCBI Taxonomy" id="365616"/>
    <lineage>
        <taxon>Bacteria</taxon>
        <taxon>Bacillati</taxon>
        <taxon>Bacillota</taxon>
        <taxon>Bacilli</taxon>
        <taxon>Bacillales</taxon>
        <taxon>Paenibacillaceae</taxon>
        <taxon>Paenibacillus</taxon>
    </lineage>
</organism>
<dbReference type="EMBL" id="JAUSUY010000012">
    <property type="protein sequence ID" value="MDT3427385.1"/>
    <property type="molecule type" value="Genomic_DNA"/>
</dbReference>
<evidence type="ECO:0000313" key="1">
    <source>
        <dbReference type="EMBL" id="MDT3427385.1"/>
    </source>
</evidence>
<evidence type="ECO:0000313" key="2">
    <source>
        <dbReference type="Proteomes" id="UP001248709"/>
    </source>
</evidence>
<gene>
    <name evidence="1" type="ORF">J2Z22_002948</name>
</gene>
<reference evidence="1 2" key="1">
    <citation type="submission" date="2023-07" db="EMBL/GenBank/DDBJ databases">
        <title>Genomic Encyclopedia of Type Strains, Phase IV (KMG-IV): sequencing the most valuable type-strain genomes for metagenomic binning, comparative biology and taxonomic classification.</title>
        <authorList>
            <person name="Goeker M."/>
        </authorList>
    </citation>
    <scope>NUCLEOTIDE SEQUENCE [LARGE SCALE GENOMIC DNA]</scope>
    <source>
        <strain evidence="1 2">T98</strain>
    </source>
</reference>
<comment type="caution">
    <text evidence="1">The sequence shown here is derived from an EMBL/GenBank/DDBJ whole genome shotgun (WGS) entry which is preliminary data.</text>
</comment>